<dbReference type="GO" id="GO:0005524">
    <property type="term" value="F:ATP binding"/>
    <property type="evidence" value="ECO:0007669"/>
    <property type="project" value="InterPro"/>
</dbReference>
<name>Q46VK8_CUPPJ</name>
<dbReference type="InterPro" id="IPR005074">
    <property type="entry name" value="Peptidase_C39"/>
</dbReference>
<dbReference type="eggNOG" id="COG3271">
    <property type="taxonomic scope" value="Bacteria"/>
</dbReference>
<dbReference type="PROSITE" id="PS50990">
    <property type="entry name" value="PEPTIDASE_C39"/>
    <property type="match status" value="1"/>
</dbReference>
<dbReference type="GO" id="GO:0006508">
    <property type="term" value="P:proteolysis"/>
    <property type="evidence" value="ECO:0007669"/>
    <property type="project" value="InterPro"/>
</dbReference>
<dbReference type="Gene3D" id="3.90.70.10">
    <property type="entry name" value="Cysteine proteinases"/>
    <property type="match status" value="1"/>
</dbReference>
<dbReference type="KEGG" id="reu:Reut_B3472"/>
<dbReference type="GO" id="GO:0008233">
    <property type="term" value="F:peptidase activity"/>
    <property type="evidence" value="ECO:0007669"/>
    <property type="project" value="InterPro"/>
</dbReference>
<dbReference type="Pfam" id="PF03412">
    <property type="entry name" value="Peptidase_C39"/>
    <property type="match status" value="1"/>
</dbReference>
<evidence type="ECO:0000259" key="1">
    <source>
        <dbReference type="PROSITE" id="PS50990"/>
    </source>
</evidence>
<accession>Q46VK8</accession>
<dbReference type="STRING" id="264198.Reut_B3472"/>
<dbReference type="HOGENOM" id="CLU_1259684_0_0_4"/>
<feature type="domain" description="Peptidase C39" evidence="1">
    <location>
        <begin position="38"/>
        <end position="160"/>
    </location>
</feature>
<evidence type="ECO:0000313" key="2">
    <source>
        <dbReference type="EMBL" id="AAZ62830.1"/>
    </source>
</evidence>
<dbReference type="GO" id="GO:0016020">
    <property type="term" value="C:membrane"/>
    <property type="evidence" value="ECO:0007669"/>
    <property type="project" value="InterPro"/>
</dbReference>
<sequence length="219" mass="23471">MNQSDCDCEPCEPAEATLCKAPESGMAGTPVRNPAKYPSGADDPFLGCLLIINRTWQCPVSPAALVKALSREGHRLTLEFLGSAAANAGWSTELVEMGLDDIADSVLPAILLLRKGKPCVLLERRGYGRFLVALPGWGGGVQEVEREALLAEYSRYAVLAEPVTQAHAQAYTAPAPAPIRSTSVPMRRSSPWDRLVAMAHKVLWLQGRHRVEEAAGAGG</sequence>
<dbReference type="EMBL" id="CP000091">
    <property type="protein sequence ID" value="AAZ62830.1"/>
    <property type="molecule type" value="Genomic_DNA"/>
</dbReference>
<gene>
    <name evidence="2" type="ordered locus">Reut_B3472</name>
</gene>
<proteinExistence type="predicted"/>
<dbReference type="AlphaFoldDB" id="Q46VK8"/>
<organism evidence="2">
    <name type="scientific">Cupriavidus pinatubonensis (strain JMP 134 / LMG 1197)</name>
    <name type="common">Cupriavidus necator (strain JMP 134)</name>
    <dbReference type="NCBI Taxonomy" id="264198"/>
    <lineage>
        <taxon>Bacteria</taxon>
        <taxon>Pseudomonadati</taxon>
        <taxon>Pseudomonadota</taxon>
        <taxon>Betaproteobacteria</taxon>
        <taxon>Burkholderiales</taxon>
        <taxon>Burkholderiaceae</taxon>
        <taxon>Cupriavidus</taxon>
    </lineage>
</organism>
<protein>
    <submittedName>
        <fullName evidence="2">Putative ABC-type bacteriocin/lantibiotic exporter</fullName>
    </submittedName>
</protein>
<reference evidence="2" key="1">
    <citation type="submission" date="2005-08" db="EMBL/GenBank/DDBJ databases">
        <title>Complete sequence of chromosome 2 of Ralstonia eutropha JMP134.</title>
        <authorList>
            <person name="Copeland A."/>
            <person name="Lucas S."/>
            <person name="Lapidus A."/>
            <person name="Barry K."/>
            <person name="Detter J.C."/>
            <person name="Glavina T."/>
            <person name="Hammon N."/>
            <person name="Israni S."/>
            <person name="Pitluck S."/>
            <person name="Goltsman E."/>
            <person name="Martinez M."/>
            <person name="Schmutz J."/>
            <person name="Larimer F."/>
            <person name="Land M."/>
            <person name="Lykidis A."/>
            <person name="Richardson P."/>
        </authorList>
    </citation>
    <scope>NUCLEOTIDE SEQUENCE [LARGE SCALE GENOMIC DNA]</scope>
    <source>
        <strain evidence="2">JMP134</strain>
    </source>
</reference>